<organism evidence="1 2">
    <name type="scientific">Botryotinia fuckeliana (strain T4)</name>
    <name type="common">Noble rot fungus</name>
    <name type="synonym">Botrytis cinerea</name>
    <dbReference type="NCBI Taxonomy" id="999810"/>
    <lineage>
        <taxon>Eukaryota</taxon>
        <taxon>Fungi</taxon>
        <taxon>Dikarya</taxon>
        <taxon>Ascomycota</taxon>
        <taxon>Pezizomycotina</taxon>
        <taxon>Leotiomycetes</taxon>
        <taxon>Helotiales</taxon>
        <taxon>Sclerotiniaceae</taxon>
        <taxon>Botrytis</taxon>
    </lineage>
</organism>
<protein>
    <submittedName>
        <fullName evidence="1">Uncharacterized protein</fullName>
    </submittedName>
</protein>
<evidence type="ECO:0000313" key="2">
    <source>
        <dbReference type="Proteomes" id="UP000008177"/>
    </source>
</evidence>
<dbReference type="Proteomes" id="UP000008177">
    <property type="component" value="Unplaced contigs"/>
</dbReference>
<gene>
    <name evidence="1" type="ORF">BofuT4_P151950.1</name>
</gene>
<name>G2YWR5_BOTF4</name>
<dbReference type="HOGENOM" id="CLU_3124880_0_0_1"/>
<proteinExistence type="predicted"/>
<reference evidence="2" key="1">
    <citation type="journal article" date="2011" name="PLoS Genet.">
        <title>Genomic analysis of the necrotrophic fungal pathogens Sclerotinia sclerotiorum and Botrytis cinerea.</title>
        <authorList>
            <person name="Amselem J."/>
            <person name="Cuomo C.A."/>
            <person name="van Kan J.A."/>
            <person name="Viaud M."/>
            <person name="Benito E.P."/>
            <person name="Couloux A."/>
            <person name="Coutinho P.M."/>
            <person name="de Vries R.P."/>
            <person name="Dyer P.S."/>
            <person name="Fillinger S."/>
            <person name="Fournier E."/>
            <person name="Gout L."/>
            <person name="Hahn M."/>
            <person name="Kohn L."/>
            <person name="Lapalu N."/>
            <person name="Plummer K.M."/>
            <person name="Pradier J.M."/>
            <person name="Quevillon E."/>
            <person name="Sharon A."/>
            <person name="Simon A."/>
            <person name="ten Have A."/>
            <person name="Tudzynski B."/>
            <person name="Tudzynski P."/>
            <person name="Wincker P."/>
            <person name="Andrew M."/>
            <person name="Anthouard V."/>
            <person name="Beever R.E."/>
            <person name="Beffa R."/>
            <person name="Benoit I."/>
            <person name="Bouzid O."/>
            <person name="Brault B."/>
            <person name="Chen Z."/>
            <person name="Choquer M."/>
            <person name="Collemare J."/>
            <person name="Cotton P."/>
            <person name="Danchin E.G."/>
            <person name="Da Silva C."/>
            <person name="Gautier A."/>
            <person name="Giraud C."/>
            <person name="Giraud T."/>
            <person name="Gonzalez C."/>
            <person name="Grossetete S."/>
            <person name="Guldener U."/>
            <person name="Henrissat B."/>
            <person name="Howlett B.J."/>
            <person name="Kodira C."/>
            <person name="Kretschmer M."/>
            <person name="Lappartient A."/>
            <person name="Leroch M."/>
            <person name="Levis C."/>
            <person name="Mauceli E."/>
            <person name="Neuveglise C."/>
            <person name="Oeser B."/>
            <person name="Pearson M."/>
            <person name="Poulain J."/>
            <person name="Poussereau N."/>
            <person name="Quesneville H."/>
            <person name="Rascle C."/>
            <person name="Schumacher J."/>
            <person name="Segurens B."/>
            <person name="Sexton A."/>
            <person name="Silva E."/>
            <person name="Sirven C."/>
            <person name="Soanes D.M."/>
            <person name="Talbot N.J."/>
            <person name="Templeton M."/>
            <person name="Yandava C."/>
            <person name="Yarden O."/>
            <person name="Zeng Q."/>
            <person name="Rollins J.A."/>
            <person name="Lebrun M.H."/>
            <person name="Dickman M."/>
        </authorList>
    </citation>
    <scope>NUCLEOTIDE SEQUENCE [LARGE SCALE GENOMIC DNA]</scope>
    <source>
        <strain evidence="2">T4</strain>
    </source>
</reference>
<accession>G2YWR5</accession>
<evidence type="ECO:0000313" key="1">
    <source>
        <dbReference type="EMBL" id="CCD56063.1"/>
    </source>
</evidence>
<dbReference type="AlphaFoldDB" id="G2YWR5"/>
<dbReference type="InParanoid" id="G2YWR5"/>
<dbReference type="EMBL" id="FQ790358">
    <property type="protein sequence ID" value="CCD56063.1"/>
    <property type="molecule type" value="Genomic_DNA"/>
</dbReference>
<sequence>MRLQFLHRSVKCRCLHYILSIAEEVKFQRYQNMRLGMKLHWMRAAKKTSW</sequence>